<dbReference type="GO" id="GO:0003700">
    <property type="term" value="F:DNA-binding transcription factor activity"/>
    <property type="evidence" value="ECO:0007669"/>
    <property type="project" value="TreeGrafter"/>
</dbReference>
<name>U4QDY2_9HYPH</name>
<evidence type="ECO:0000313" key="5">
    <source>
        <dbReference type="EMBL" id="CDI10652.1"/>
    </source>
</evidence>
<evidence type="ECO:0000259" key="4">
    <source>
        <dbReference type="PROSITE" id="PS50977"/>
    </source>
</evidence>
<dbReference type="PANTHER" id="PTHR30055">
    <property type="entry name" value="HTH-TYPE TRANSCRIPTIONAL REGULATOR RUTR"/>
    <property type="match status" value="1"/>
</dbReference>
<dbReference type="InterPro" id="IPR023772">
    <property type="entry name" value="DNA-bd_HTH_TetR-type_CS"/>
</dbReference>
<sequence length="220" mass="24235">MLTLKQTADKPKRQRGRPKDQAKVTAVFDAARHLFLTKGLDVTLEEIARHANVSKATIYSRVANKEELIEAVIQRESDLTITGGQFRASESLSIKEALIAFGTRYLNFINGRELHGWDRLIASASTAHPDLPRKFFDAGPGRGQKMLTEIIAKALSQSELCALDPGVAADDLTGLWLGFVNLEIKLGARQPLTDAEIQHKVARGVDLFLKIYGPSDTVSR</sequence>
<dbReference type="PRINTS" id="PR00455">
    <property type="entry name" value="HTHTETR"/>
</dbReference>
<dbReference type="EMBL" id="HG518323">
    <property type="protein sequence ID" value="CDI10652.1"/>
    <property type="molecule type" value="Genomic_DNA"/>
</dbReference>
<reference evidence="5 6" key="1">
    <citation type="journal article" date="2013" name="Genome Announc.">
        <title>Complete Genome Sequence of the Sesbania Symbiont and Rice Growth-Promoting Endophyte Rhizobium sp. Strain IRBG74.</title>
        <authorList>
            <person name="Crook M.B."/>
            <person name="Mitra S."/>
            <person name="Ane J.M."/>
            <person name="Sadowsky M.J."/>
            <person name="Gyaneshwar P."/>
        </authorList>
    </citation>
    <scope>NUCLEOTIDE SEQUENCE [LARGE SCALE GENOMIC DNA]</scope>
    <source>
        <strain evidence="5 6">IRBG74</strain>
    </source>
</reference>
<organism evidence="5 6">
    <name type="scientific">Agrobacterium pusense</name>
    <dbReference type="NCBI Taxonomy" id="648995"/>
    <lineage>
        <taxon>Bacteria</taxon>
        <taxon>Pseudomonadati</taxon>
        <taxon>Pseudomonadota</taxon>
        <taxon>Alphaproteobacteria</taxon>
        <taxon>Hyphomicrobiales</taxon>
        <taxon>Rhizobiaceae</taxon>
        <taxon>Rhizobium/Agrobacterium group</taxon>
        <taxon>Agrobacterium</taxon>
    </lineage>
</organism>
<dbReference type="PROSITE" id="PS01081">
    <property type="entry name" value="HTH_TETR_1"/>
    <property type="match status" value="1"/>
</dbReference>
<feature type="region of interest" description="Disordered" evidence="3">
    <location>
        <begin position="1"/>
        <end position="22"/>
    </location>
</feature>
<protein>
    <submittedName>
        <fullName evidence="5">Transcriptional regulator</fullName>
    </submittedName>
</protein>
<dbReference type="PATRIC" id="fig|424182.3.peg.3717"/>
<dbReference type="InterPro" id="IPR009057">
    <property type="entry name" value="Homeodomain-like_sf"/>
</dbReference>
<dbReference type="GO" id="GO:0000976">
    <property type="term" value="F:transcription cis-regulatory region binding"/>
    <property type="evidence" value="ECO:0007669"/>
    <property type="project" value="TreeGrafter"/>
</dbReference>
<dbReference type="SUPFAM" id="SSF48498">
    <property type="entry name" value="Tetracyclin repressor-like, C-terminal domain"/>
    <property type="match status" value="1"/>
</dbReference>
<dbReference type="KEGG" id="rir:BN877_II0856"/>
<dbReference type="PROSITE" id="PS50977">
    <property type="entry name" value="HTH_TETR_2"/>
    <property type="match status" value="1"/>
</dbReference>
<dbReference type="InterPro" id="IPR039536">
    <property type="entry name" value="TetR_C_Proteobacteria"/>
</dbReference>
<evidence type="ECO:0000256" key="3">
    <source>
        <dbReference type="SAM" id="MobiDB-lite"/>
    </source>
</evidence>
<dbReference type="PANTHER" id="PTHR30055:SF146">
    <property type="entry name" value="HTH-TYPE TRANSCRIPTIONAL DUAL REGULATOR CECR"/>
    <property type="match status" value="1"/>
</dbReference>
<dbReference type="Pfam" id="PF14246">
    <property type="entry name" value="TetR_C_7"/>
    <property type="match status" value="1"/>
</dbReference>
<dbReference type="InterPro" id="IPR001647">
    <property type="entry name" value="HTH_TetR"/>
</dbReference>
<feature type="DNA-binding region" description="H-T-H motif" evidence="2">
    <location>
        <begin position="43"/>
        <end position="62"/>
    </location>
</feature>
<accession>U4QDY2</accession>
<feature type="compositionally biased region" description="Basic and acidic residues" evidence="3">
    <location>
        <begin position="7"/>
        <end position="22"/>
    </location>
</feature>
<dbReference type="InterPro" id="IPR050109">
    <property type="entry name" value="HTH-type_TetR-like_transc_reg"/>
</dbReference>
<gene>
    <name evidence="5" type="ORF">BN877_II0856</name>
</gene>
<keyword evidence="1 2" id="KW-0238">DNA-binding</keyword>
<dbReference type="Pfam" id="PF00440">
    <property type="entry name" value="TetR_N"/>
    <property type="match status" value="1"/>
</dbReference>
<dbReference type="HOGENOM" id="CLU_069356_27_0_5"/>
<evidence type="ECO:0000256" key="1">
    <source>
        <dbReference type="ARBA" id="ARBA00023125"/>
    </source>
</evidence>
<evidence type="ECO:0000256" key="2">
    <source>
        <dbReference type="PROSITE-ProRule" id="PRU00335"/>
    </source>
</evidence>
<dbReference type="Gene3D" id="1.10.10.60">
    <property type="entry name" value="Homeodomain-like"/>
    <property type="match status" value="1"/>
</dbReference>
<dbReference type="Gene3D" id="1.10.357.10">
    <property type="entry name" value="Tetracycline Repressor, domain 2"/>
    <property type="match status" value="1"/>
</dbReference>
<dbReference type="InterPro" id="IPR036271">
    <property type="entry name" value="Tet_transcr_reg_TetR-rel_C_sf"/>
</dbReference>
<dbReference type="Proteomes" id="UP000016944">
    <property type="component" value="Chromosome II"/>
</dbReference>
<feature type="domain" description="HTH tetR-type" evidence="4">
    <location>
        <begin position="21"/>
        <end position="80"/>
    </location>
</feature>
<dbReference type="SUPFAM" id="SSF46689">
    <property type="entry name" value="Homeodomain-like"/>
    <property type="match status" value="1"/>
</dbReference>
<evidence type="ECO:0000313" key="6">
    <source>
        <dbReference type="Proteomes" id="UP000016944"/>
    </source>
</evidence>
<dbReference type="AlphaFoldDB" id="U4QDY2"/>
<proteinExistence type="predicted"/>